<dbReference type="InterPro" id="IPR036465">
    <property type="entry name" value="vWFA_dom_sf"/>
</dbReference>
<feature type="domain" description="VWA7 Ig-like" evidence="7">
    <location>
        <begin position="709"/>
        <end position="805"/>
    </location>
</feature>
<dbReference type="Pfam" id="PF23560">
    <property type="entry name" value="GBD_Hemicentin"/>
    <property type="match status" value="1"/>
</dbReference>
<evidence type="ECO:0000259" key="6">
    <source>
        <dbReference type="Pfam" id="PF23560"/>
    </source>
</evidence>
<evidence type="ECO:0000259" key="7">
    <source>
        <dbReference type="Pfam" id="PF23619"/>
    </source>
</evidence>
<dbReference type="InterPro" id="IPR056475">
    <property type="entry name" value="GBD_Hemicentin/VWA7"/>
</dbReference>
<dbReference type="CDD" id="cd00198">
    <property type="entry name" value="vWFA"/>
    <property type="match status" value="1"/>
</dbReference>
<dbReference type="PANTHER" id="PTHR14905:SF18">
    <property type="entry name" value="VON WILLEBRAND FACTOR A DOMAIN-CONTAINING 10, TANDEM DUPLICATE 1-RELATED"/>
    <property type="match status" value="1"/>
</dbReference>
<evidence type="ECO:0000259" key="8">
    <source>
        <dbReference type="Pfam" id="PF25106"/>
    </source>
</evidence>
<keyword evidence="11" id="KW-1185">Reference proteome</keyword>
<dbReference type="Pfam" id="PF25106">
    <property type="entry name" value="VWA_4"/>
    <property type="match status" value="1"/>
</dbReference>
<keyword evidence="2" id="KW-0964">Secreted</keyword>
<dbReference type="Proteomes" id="UP001501920">
    <property type="component" value="Chromosome 3"/>
</dbReference>
<dbReference type="InterPro" id="IPR056862">
    <property type="entry name" value="VWA7_N"/>
</dbReference>
<dbReference type="AlphaFoldDB" id="A0A3B4BTP3"/>
<keyword evidence="4" id="KW-0325">Glycoprotein</keyword>
<keyword evidence="3" id="KW-0732">Signal</keyword>
<evidence type="ECO:0000256" key="2">
    <source>
        <dbReference type="ARBA" id="ARBA00022525"/>
    </source>
</evidence>
<dbReference type="InterPro" id="IPR052577">
    <property type="entry name" value="VWA7"/>
</dbReference>
<dbReference type="Ensembl" id="ENSPNAT00000011367.2">
    <property type="protein sequence ID" value="ENSPNAP00000001899.2"/>
    <property type="gene ID" value="ENSPNAG00000008432.2"/>
</dbReference>
<evidence type="ECO:0000256" key="5">
    <source>
        <dbReference type="SAM" id="Phobius"/>
    </source>
</evidence>
<proteinExistence type="predicted"/>
<dbReference type="OrthoDB" id="301415at2759"/>
<feature type="domain" description="Hemicentin-1-like von Willebrand factor A" evidence="8">
    <location>
        <begin position="307"/>
        <end position="469"/>
    </location>
</feature>
<feature type="domain" description="Hemicentin/VWA7 galactose-binding" evidence="6">
    <location>
        <begin position="490"/>
        <end position="588"/>
    </location>
</feature>
<dbReference type="RefSeq" id="XP_017541088.2">
    <property type="nucleotide sequence ID" value="XM_017685599.2"/>
</dbReference>
<organism evidence="10 11">
    <name type="scientific">Pygocentrus nattereri</name>
    <name type="common">Red-bellied piranha</name>
    <dbReference type="NCBI Taxonomy" id="42514"/>
    <lineage>
        <taxon>Eukaryota</taxon>
        <taxon>Metazoa</taxon>
        <taxon>Chordata</taxon>
        <taxon>Craniata</taxon>
        <taxon>Vertebrata</taxon>
        <taxon>Euteleostomi</taxon>
        <taxon>Actinopterygii</taxon>
        <taxon>Neopterygii</taxon>
        <taxon>Teleostei</taxon>
        <taxon>Ostariophysi</taxon>
        <taxon>Characiformes</taxon>
        <taxon>Characoidei</taxon>
        <taxon>Pygocentrus</taxon>
    </lineage>
</organism>
<evidence type="ECO:0000256" key="3">
    <source>
        <dbReference type="ARBA" id="ARBA00022729"/>
    </source>
</evidence>
<evidence type="ECO:0000313" key="11">
    <source>
        <dbReference type="Proteomes" id="UP001501920"/>
    </source>
</evidence>
<dbReference type="InterPro" id="IPR057615">
    <property type="entry name" value="Ig_VWA7"/>
</dbReference>
<keyword evidence="5" id="KW-1133">Transmembrane helix</keyword>
<dbReference type="Pfam" id="PF25107">
    <property type="entry name" value="VWA7_N"/>
    <property type="match status" value="1"/>
</dbReference>
<evidence type="ECO:0000256" key="4">
    <source>
        <dbReference type="ARBA" id="ARBA00023180"/>
    </source>
</evidence>
<keyword evidence="5" id="KW-0812">Transmembrane</keyword>
<comment type="subcellular location">
    <subcellularLocation>
        <location evidence="1">Secreted</location>
    </subcellularLocation>
</comment>
<keyword evidence="5" id="KW-0472">Membrane</keyword>
<dbReference type="GeneTree" id="ENSGT00390000011517"/>
<evidence type="ECO:0000256" key="1">
    <source>
        <dbReference type="ARBA" id="ARBA00004613"/>
    </source>
</evidence>
<dbReference type="InterPro" id="IPR056861">
    <property type="entry name" value="HMCN1-like_VWA"/>
</dbReference>
<reference evidence="10" key="3">
    <citation type="submission" date="2025-09" db="UniProtKB">
        <authorList>
            <consortium name="Ensembl"/>
        </authorList>
    </citation>
    <scope>IDENTIFICATION</scope>
</reference>
<reference evidence="10 11" key="1">
    <citation type="submission" date="2020-10" db="EMBL/GenBank/DDBJ databases">
        <title>Pygocentrus nattereri (red-bellied piranha) genome, fPygNat1, primary haplotype.</title>
        <authorList>
            <person name="Myers G."/>
            <person name="Meyer A."/>
            <person name="Karagic N."/>
            <person name="Pippel M."/>
            <person name="Winkler S."/>
            <person name="Tracey A."/>
            <person name="Wood J."/>
            <person name="Formenti G."/>
            <person name="Howe K."/>
            <person name="Fedrigo O."/>
            <person name="Jarvis E.D."/>
        </authorList>
    </citation>
    <scope>NUCLEOTIDE SEQUENCE [LARGE SCALE GENOMIC DNA]</scope>
</reference>
<name>A0A3B4BTP3_PYGNA</name>
<dbReference type="PANTHER" id="PTHR14905">
    <property type="entry name" value="NG37"/>
    <property type="match status" value="1"/>
</dbReference>
<dbReference type="Pfam" id="PF23619">
    <property type="entry name" value="Ig_VWA7"/>
    <property type="match status" value="1"/>
</dbReference>
<evidence type="ECO:0000313" key="10">
    <source>
        <dbReference type="Ensembl" id="ENSPNAP00000001899.2"/>
    </source>
</evidence>
<dbReference type="GO" id="GO:0005576">
    <property type="term" value="C:extracellular region"/>
    <property type="evidence" value="ECO:0007669"/>
    <property type="project" value="UniProtKB-SubCell"/>
</dbReference>
<feature type="transmembrane region" description="Helical" evidence="5">
    <location>
        <begin position="813"/>
        <end position="832"/>
    </location>
</feature>
<reference evidence="10" key="2">
    <citation type="submission" date="2025-08" db="UniProtKB">
        <authorList>
            <consortium name="Ensembl"/>
        </authorList>
    </citation>
    <scope>IDENTIFICATION</scope>
</reference>
<evidence type="ECO:0008006" key="12">
    <source>
        <dbReference type="Google" id="ProtNLM"/>
    </source>
</evidence>
<sequence length="834" mass="89811">MFPKLIFTTFSFFFFYFFMSLIAQMSIHAFKVISSSSNTHHNITRAAVLQTSAEACRTHVLQQGGNFVPPNSLTAESLAKACLSPASASTLKSAITDISIRNAWVDGRRMFNVEYHFDDESFEQARNLITEGVSLVKASLRLKNYEYARQRLGETLHTLQDFYSHSNWIELGNRSPYSTLIKSSLPLDNLADVNTPTCSSCDGDCTGNILETIITQKKLTSGYFSLRSPNKPKGKCSHGGLGDLTSLVTPKGGINKDGTTTAHGSLHFVAADVATAATRDLLQDIREAAGNVEFLRLMGISKSSSVLCFVVDTSASMTEEIAEVKRITSYIIDSRRGTVDEPSAYILVPFSNSGFGPVYKTTDPAVFKTEVNALSAGGGGADDLEMSLSGLWLALAAAPVASEIFLFTDGEPKDAEMKSTVLALIESTKSTVNFVLTNPRSNTTRSLSNPVNQVYEDLAVASGGLGIEVPNQLLADTTSAINDTSISSLVTIFQTVRDPGTAEPFSFAVDSSVRNLTFYITGNSTQFTITAPSGQSQSSGQSDGSLAVIQSVVNFHMVQVKTSSQAGGWTIYMNSTQPYTLKVTGKSSINFQFDFVEVYQVPHPGYTVFKSRPRSDGNVTLLLSMLGSGSEVPTEVTLVEASGSRFHTSLLEDVGNGDFLVTVTTVPKWEFYVRVIGQTNIGQTSSSTSDYHSFQRQSSTRHRASSFGVTAERNGTWFPGQLFSIPFTVATSNSYSNYTVTARNSGQYSMTFPSSLTTGSDGRANGVVELSTPGNATAGTEVILTIEVTKPETNDINYAFLRLAVSRAVAPPAGLALSLWLSAGTLLISLVINK</sequence>
<protein>
    <recommendedName>
        <fullName evidence="12">VWFA domain-containing protein</fullName>
    </recommendedName>
</protein>
<dbReference type="SUPFAM" id="SSF53300">
    <property type="entry name" value="vWA-like"/>
    <property type="match status" value="1"/>
</dbReference>
<feature type="domain" description="VWA7 N-terminal" evidence="9">
    <location>
        <begin position="73"/>
        <end position="295"/>
    </location>
</feature>
<dbReference type="GeneID" id="108413208"/>
<evidence type="ECO:0000259" key="9">
    <source>
        <dbReference type="Pfam" id="PF25107"/>
    </source>
</evidence>
<dbReference type="Gene3D" id="3.40.50.410">
    <property type="entry name" value="von Willebrand factor, type A domain"/>
    <property type="match status" value="1"/>
</dbReference>
<accession>A0A3B4BTP3</accession>